<dbReference type="InterPro" id="IPR050649">
    <property type="entry name" value="Paired_Homeobox_TFs"/>
</dbReference>
<evidence type="ECO:0000256" key="2">
    <source>
        <dbReference type="PROSITE-ProRule" id="PRU00108"/>
    </source>
</evidence>
<dbReference type="Pfam" id="PF00046">
    <property type="entry name" value="Homeodomain"/>
    <property type="match status" value="1"/>
</dbReference>
<dbReference type="SUPFAM" id="SSF46689">
    <property type="entry name" value="Homeodomain-like"/>
    <property type="match status" value="1"/>
</dbReference>
<dbReference type="OrthoDB" id="6159439at2759"/>
<dbReference type="EMBL" id="CAJFCV020000004">
    <property type="protein sequence ID" value="CAG9118982.1"/>
    <property type="molecule type" value="Genomic_DNA"/>
</dbReference>
<keyword evidence="7" id="KW-1185">Reference proteome</keyword>
<gene>
    <name evidence="6" type="ORF">BXYJ_LOCUS10418</name>
</gene>
<dbReference type="AlphaFoldDB" id="A0A7I8X948"/>
<evidence type="ECO:0000313" key="6">
    <source>
        <dbReference type="EMBL" id="CAD5228385.1"/>
    </source>
</evidence>
<feature type="domain" description="Homeobox" evidence="5">
    <location>
        <begin position="96"/>
        <end position="156"/>
    </location>
</feature>
<dbReference type="Gene3D" id="1.10.10.60">
    <property type="entry name" value="Homeodomain-like"/>
    <property type="match status" value="1"/>
</dbReference>
<dbReference type="Proteomes" id="UP000659654">
    <property type="component" value="Unassembled WGS sequence"/>
</dbReference>
<dbReference type="EMBL" id="CAJFDI010000004">
    <property type="protein sequence ID" value="CAD5228385.1"/>
    <property type="molecule type" value="Genomic_DNA"/>
</dbReference>
<dbReference type="PROSITE" id="PS50071">
    <property type="entry name" value="HOMEOBOX_2"/>
    <property type="match status" value="1"/>
</dbReference>
<organism evidence="6 7">
    <name type="scientific">Bursaphelenchus xylophilus</name>
    <name type="common">Pinewood nematode worm</name>
    <name type="synonym">Aphelenchoides xylophilus</name>
    <dbReference type="NCBI Taxonomy" id="6326"/>
    <lineage>
        <taxon>Eukaryota</taxon>
        <taxon>Metazoa</taxon>
        <taxon>Ecdysozoa</taxon>
        <taxon>Nematoda</taxon>
        <taxon>Chromadorea</taxon>
        <taxon>Rhabditida</taxon>
        <taxon>Tylenchina</taxon>
        <taxon>Tylenchomorpha</taxon>
        <taxon>Aphelenchoidea</taxon>
        <taxon>Aphelenchoididae</taxon>
        <taxon>Bursaphelenchus</taxon>
    </lineage>
</organism>
<feature type="DNA-binding region" description="Homeobox" evidence="2">
    <location>
        <begin position="98"/>
        <end position="157"/>
    </location>
</feature>
<dbReference type="GO" id="GO:0000977">
    <property type="term" value="F:RNA polymerase II transcription regulatory region sequence-specific DNA binding"/>
    <property type="evidence" value="ECO:0007669"/>
    <property type="project" value="TreeGrafter"/>
</dbReference>
<dbReference type="PANTHER" id="PTHR24329">
    <property type="entry name" value="HOMEOBOX PROTEIN ARISTALESS"/>
    <property type="match status" value="1"/>
</dbReference>
<comment type="subcellular location">
    <subcellularLocation>
        <location evidence="1 2 3">Nucleus</location>
    </subcellularLocation>
</comment>
<reference evidence="6" key="1">
    <citation type="submission" date="2020-09" db="EMBL/GenBank/DDBJ databases">
        <authorList>
            <person name="Kikuchi T."/>
        </authorList>
    </citation>
    <scope>NUCLEOTIDE SEQUENCE</scope>
    <source>
        <strain evidence="6">Ka4C1</strain>
    </source>
</reference>
<evidence type="ECO:0000256" key="1">
    <source>
        <dbReference type="ARBA" id="ARBA00004123"/>
    </source>
</evidence>
<proteinExistence type="predicted"/>
<dbReference type="InterPro" id="IPR001356">
    <property type="entry name" value="HD"/>
</dbReference>
<keyword evidence="2 3" id="KW-0539">Nucleus</keyword>
<sequence length="184" mass="20247">MAEEDKCPSLIALQSLSNLQFSMYCTTYTVAQTTTTATMCASSAEPGGALQAPFEFSGLKASDVASHSNQLPNQSASVASLPNRKTRNSCAKRKDDGSHRARSNFNEAQLMCLERSFDASPYASLLTRAKLSYETGISEAKIQGWFKNRRARLRRTASDFHSSNSAIDYTSPKVTEIFSMLRFC</sequence>
<keyword evidence="2 3" id="KW-0371">Homeobox</keyword>
<dbReference type="CDD" id="cd00086">
    <property type="entry name" value="homeodomain"/>
    <property type="match status" value="1"/>
</dbReference>
<feature type="compositionally biased region" description="Polar residues" evidence="4">
    <location>
        <begin position="70"/>
        <end position="80"/>
    </location>
</feature>
<evidence type="ECO:0000256" key="4">
    <source>
        <dbReference type="SAM" id="MobiDB-lite"/>
    </source>
</evidence>
<feature type="region of interest" description="Disordered" evidence="4">
    <location>
        <begin position="70"/>
        <end position="100"/>
    </location>
</feature>
<dbReference type="PANTHER" id="PTHR24329:SF543">
    <property type="entry name" value="FI01017P-RELATED"/>
    <property type="match status" value="1"/>
</dbReference>
<comment type="caution">
    <text evidence="6">The sequence shown here is derived from an EMBL/GenBank/DDBJ whole genome shotgun (WGS) entry which is preliminary data.</text>
</comment>
<name>A0A7I8X948_BURXY</name>
<dbReference type="GO" id="GO:0005634">
    <property type="term" value="C:nucleus"/>
    <property type="evidence" value="ECO:0007669"/>
    <property type="project" value="UniProtKB-SubCell"/>
</dbReference>
<accession>A0A7I8X948</accession>
<keyword evidence="2 3" id="KW-0238">DNA-binding</keyword>
<dbReference type="SMR" id="A0A7I8X948"/>
<protein>
    <submittedName>
        <fullName evidence="6">(pine wood nematode) hypothetical protein</fullName>
    </submittedName>
</protein>
<dbReference type="GO" id="GO:0000981">
    <property type="term" value="F:DNA-binding transcription factor activity, RNA polymerase II-specific"/>
    <property type="evidence" value="ECO:0007669"/>
    <property type="project" value="TreeGrafter"/>
</dbReference>
<evidence type="ECO:0000259" key="5">
    <source>
        <dbReference type="PROSITE" id="PS50071"/>
    </source>
</evidence>
<dbReference type="SMART" id="SM00389">
    <property type="entry name" value="HOX"/>
    <property type="match status" value="1"/>
</dbReference>
<dbReference type="InterPro" id="IPR009057">
    <property type="entry name" value="Homeodomain-like_sf"/>
</dbReference>
<evidence type="ECO:0000313" key="7">
    <source>
        <dbReference type="Proteomes" id="UP000659654"/>
    </source>
</evidence>
<dbReference type="Proteomes" id="UP000582659">
    <property type="component" value="Unassembled WGS sequence"/>
</dbReference>
<evidence type="ECO:0000256" key="3">
    <source>
        <dbReference type="RuleBase" id="RU000682"/>
    </source>
</evidence>